<gene>
    <name evidence="1" type="ORF">ASIM_LOCUS8229</name>
</gene>
<dbReference type="AlphaFoldDB" id="A0A0M3JLE0"/>
<reference evidence="1 2" key="2">
    <citation type="submission" date="2018-11" db="EMBL/GenBank/DDBJ databases">
        <authorList>
            <consortium name="Pathogen Informatics"/>
        </authorList>
    </citation>
    <scope>NUCLEOTIDE SEQUENCE [LARGE SCALE GENOMIC DNA]</scope>
</reference>
<sequence>MMHVLKLDALDRHEANQIPEGYALSMTYVCVLDACQCISEAIFNSNASTCADMNK</sequence>
<evidence type="ECO:0000313" key="1">
    <source>
        <dbReference type="EMBL" id="VDK31121.1"/>
    </source>
</evidence>
<reference evidence="3" key="1">
    <citation type="submission" date="2017-02" db="UniProtKB">
        <authorList>
            <consortium name="WormBaseParasite"/>
        </authorList>
    </citation>
    <scope>IDENTIFICATION</scope>
</reference>
<organism evidence="3">
    <name type="scientific">Anisakis simplex</name>
    <name type="common">Herring worm</name>
    <dbReference type="NCBI Taxonomy" id="6269"/>
    <lineage>
        <taxon>Eukaryota</taxon>
        <taxon>Metazoa</taxon>
        <taxon>Ecdysozoa</taxon>
        <taxon>Nematoda</taxon>
        <taxon>Chromadorea</taxon>
        <taxon>Rhabditida</taxon>
        <taxon>Spirurina</taxon>
        <taxon>Ascaridomorpha</taxon>
        <taxon>Ascaridoidea</taxon>
        <taxon>Anisakidae</taxon>
        <taxon>Anisakis</taxon>
        <taxon>Anisakis simplex complex</taxon>
    </lineage>
</organism>
<accession>A0A0M3JLE0</accession>
<evidence type="ECO:0000313" key="2">
    <source>
        <dbReference type="Proteomes" id="UP000267096"/>
    </source>
</evidence>
<name>A0A0M3JLE0_ANISI</name>
<proteinExistence type="predicted"/>
<keyword evidence="2" id="KW-1185">Reference proteome</keyword>
<protein>
    <submittedName>
        <fullName evidence="1 3">Uncharacterized protein</fullName>
    </submittedName>
</protein>
<dbReference type="EMBL" id="UYRR01021732">
    <property type="protein sequence ID" value="VDK31121.1"/>
    <property type="molecule type" value="Genomic_DNA"/>
</dbReference>
<dbReference type="Proteomes" id="UP000267096">
    <property type="component" value="Unassembled WGS sequence"/>
</dbReference>
<dbReference type="WBParaSite" id="ASIM_0000847101-mRNA-1">
    <property type="protein sequence ID" value="ASIM_0000847101-mRNA-1"/>
    <property type="gene ID" value="ASIM_0000847101"/>
</dbReference>
<evidence type="ECO:0000313" key="3">
    <source>
        <dbReference type="WBParaSite" id="ASIM_0000847101-mRNA-1"/>
    </source>
</evidence>